<dbReference type="AlphaFoldDB" id="A0A914D4Z5"/>
<reference evidence="2" key="1">
    <citation type="submission" date="2022-11" db="UniProtKB">
        <authorList>
            <consortium name="WormBaseParasite"/>
        </authorList>
    </citation>
    <scope>IDENTIFICATION</scope>
</reference>
<keyword evidence="1" id="KW-1185">Reference proteome</keyword>
<evidence type="ECO:0000313" key="1">
    <source>
        <dbReference type="Proteomes" id="UP000887540"/>
    </source>
</evidence>
<proteinExistence type="predicted"/>
<organism evidence="1 2">
    <name type="scientific">Acrobeloides nanus</name>
    <dbReference type="NCBI Taxonomy" id="290746"/>
    <lineage>
        <taxon>Eukaryota</taxon>
        <taxon>Metazoa</taxon>
        <taxon>Ecdysozoa</taxon>
        <taxon>Nematoda</taxon>
        <taxon>Chromadorea</taxon>
        <taxon>Rhabditida</taxon>
        <taxon>Tylenchina</taxon>
        <taxon>Cephalobomorpha</taxon>
        <taxon>Cephaloboidea</taxon>
        <taxon>Cephalobidae</taxon>
        <taxon>Acrobeloides</taxon>
    </lineage>
</organism>
<evidence type="ECO:0000313" key="2">
    <source>
        <dbReference type="WBParaSite" id="ACRNAN_scaffold17874.g14136.t1"/>
    </source>
</evidence>
<name>A0A914D4Z5_9BILA</name>
<sequence>MVSGPSVQTPLSRLFYFILVLMGDIMDESSGLKERSSGKAEDPRSSRRYMTANECPLSIIEVKQKCFHWRPNSY</sequence>
<protein>
    <submittedName>
        <fullName evidence="2">Uncharacterized protein</fullName>
    </submittedName>
</protein>
<dbReference type="Proteomes" id="UP000887540">
    <property type="component" value="Unplaced"/>
</dbReference>
<dbReference type="WBParaSite" id="ACRNAN_scaffold17874.g14136.t1">
    <property type="protein sequence ID" value="ACRNAN_scaffold17874.g14136.t1"/>
    <property type="gene ID" value="ACRNAN_scaffold17874.g14136"/>
</dbReference>
<accession>A0A914D4Z5</accession>